<evidence type="ECO:0000313" key="6">
    <source>
        <dbReference type="EMBL" id="CAD9680657.1"/>
    </source>
</evidence>
<dbReference type="Pfam" id="PF09507">
    <property type="entry name" value="CDC27"/>
    <property type="match status" value="1"/>
</dbReference>
<dbReference type="InterPro" id="IPR041913">
    <property type="entry name" value="POLD3_sf"/>
</dbReference>
<feature type="compositionally biased region" description="Acidic residues" evidence="5">
    <location>
        <begin position="414"/>
        <end position="426"/>
    </location>
</feature>
<feature type="region of interest" description="Disordered" evidence="5">
    <location>
        <begin position="533"/>
        <end position="566"/>
    </location>
</feature>
<feature type="compositionally biased region" description="Basic and acidic residues" evidence="5">
    <location>
        <begin position="533"/>
        <end position="547"/>
    </location>
</feature>
<dbReference type="PANTHER" id="PTHR17598:SF13">
    <property type="entry name" value="DNA POLYMERASE DELTA SUBUNIT 3"/>
    <property type="match status" value="1"/>
</dbReference>
<dbReference type="PANTHER" id="PTHR17598">
    <property type="entry name" value="DNA POLYMERASE DELTA SUBUNIT 3"/>
    <property type="match status" value="1"/>
</dbReference>
<proteinExistence type="predicted"/>
<feature type="compositionally biased region" description="Basic and acidic residues" evidence="5">
    <location>
        <begin position="287"/>
        <end position="296"/>
    </location>
</feature>
<organism evidence="6">
    <name type="scientific">Mucochytrium quahogii</name>
    <dbReference type="NCBI Taxonomy" id="96639"/>
    <lineage>
        <taxon>Eukaryota</taxon>
        <taxon>Sar</taxon>
        <taxon>Stramenopiles</taxon>
        <taxon>Bigyra</taxon>
        <taxon>Labyrinthulomycetes</taxon>
        <taxon>Thraustochytrida</taxon>
        <taxon>Thraustochytriidae</taxon>
        <taxon>Mucochytrium</taxon>
    </lineage>
</organism>
<keyword evidence="3" id="KW-0235">DNA replication</keyword>
<feature type="compositionally biased region" description="Low complexity" evidence="5">
    <location>
        <begin position="247"/>
        <end position="272"/>
    </location>
</feature>
<feature type="compositionally biased region" description="Basic and acidic residues" evidence="5">
    <location>
        <begin position="397"/>
        <end position="413"/>
    </location>
</feature>
<protein>
    <recommendedName>
        <fullName evidence="2">DNA polymerase delta subunit 3</fullName>
    </recommendedName>
</protein>
<keyword evidence="4" id="KW-0539">Nucleus</keyword>
<dbReference type="EMBL" id="HBHK01011176">
    <property type="protein sequence ID" value="CAD9680657.1"/>
    <property type="molecule type" value="Transcribed_RNA"/>
</dbReference>
<feature type="compositionally biased region" description="Basic and acidic residues" evidence="5">
    <location>
        <begin position="427"/>
        <end position="476"/>
    </location>
</feature>
<dbReference type="InterPro" id="IPR019038">
    <property type="entry name" value="POLD3"/>
</dbReference>
<dbReference type="GO" id="GO:0003887">
    <property type="term" value="F:DNA-directed DNA polymerase activity"/>
    <property type="evidence" value="ECO:0007669"/>
    <property type="project" value="TreeGrafter"/>
</dbReference>
<reference evidence="6" key="1">
    <citation type="submission" date="2021-01" db="EMBL/GenBank/DDBJ databases">
        <authorList>
            <person name="Corre E."/>
            <person name="Pelletier E."/>
            <person name="Niang G."/>
            <person name="Scheremetjew M."/>
            <person name="Finn R."/>
            <person name="Kale V."/>
            <person name="Holt S."/>
            <person name="Cochrane G."/>
            <person name="Meng A."/>
            <person name="Brown T."/>
            <person name="Cohen L."/>
        </authorList>
    </citation>
    <scope>NUCLEOTIDE SEQUENCE</scope>
    <source>
        <strain evidence="6">NY070348D</strain>
    </source>
</reference>
<dbReference type="GO" id="GO:1904161">
    <property type="term" value="P:DNA synthesis involved in UV-damage excision repair"/>
    <property type="evidence" value="ECO:0007669"/>
    <property type="project" value="TreeGrafter"/>
</dbReference>
<sequence>MVCTLGDIERLVLVDQQCVTYKWLAYEYHMPMDEAKRILGEFAQSQEKAKNTAIKVSYLLSGKTKDSDISHRVAVVSGDKLAKKRETMDSIVSLHVFSVQPRSMKDVVTAITNTNTKKLGELTTDDGEDGKQFLENKFGRIHLEKTSVGVIGKRRIVAKPEKKTETWTATKTELASAYSSMKGKKKLKSAADFFKKVSKPKAKNSYSAASKPRGKLAEKTKRRNPLKPVSCGFDSESEDEEPEEVQPKVQKTPFTASSGSQSKKSKGSSSKSAIEKEKAARKSPPKKTVETVDDTKVKKKRKVIDSDDEPDEAETTHPIHEAKETVSKKKKVTDCDTEENPKETEAKVSEDKVAVDCEGAKAGAKKRKVIDSDNEEDDDASKKVKVIDSDNDDVEMVEDKGIESDNDAPRGDEAIESEGDEVDEEAAELRKQREEIKAKEAEEKARQKELRKEAKRLAKIEDKKARENEEKLRGQERLGVVSNTNDAVKVNAEGKKVRLVKRKKEVEEHYEDDEGFLVTKTVTIEEEVEEVIPDRPTVDEKAEEKRTTQKAKKTKQGTLSMFFKKN</sequence>
<dbReference type="GO" id="GO:0043625">
    <property type="term" value="C:delta DNA polymerase complex"/>
    <property type="evidence" value="ECO:0007669"/>
    <property type="project" value="InterPro"/>
</dbReference>
<dbReference type="Gene3D" id="3.90.1030.20">
    <property type="entry name" value="DNA polymerase delta, p66 (Cdc27) subunit, wHTH domain"/>
    <property type="match status" value="1"/>
</dbReference>
<evidence type="ECO:0000256" key="3">
    <source>
        <dbReference type="ARBA" id="ARBA00022705"/>
    </source>
</evidence>
<feature type="compositionally biased region" description="Acidic residues" evidence="5">
    <location>
        <begin position="235"/>
        <end position="244"/>
    </location>
</feature>
<accession>A0A7S2RTZ9</accession>
<feature type="compositionally biased region" description="Basic and acidic residues" evidence="5">
    <location>
        <begin position="314"/>
        <end position="327"/>
    </location>
</feature>
<feature type="compositionally biased region" description="Basic and acidic residues" evidence="5">
    <location>
        <begin position="339"/>
        <end position="359"/>
    </location>
</feature>
<gene>
    <name evidence="6" type="ORF">QSP1433_LOCUS6990</name>
</gene>
<evidence type="ECO:0000256" key="5">
    <source>
        <dbReference type="SAM" id="MobiDB-lite"/>
    </source>
</evidence>
<evidence type="ECO:0000256" key="1">
    <source>
        <dbReference type="ARBA" id="ARBA00004123"/>
    </source>
</evidence>
<comment type="subcellular location">
    <subcellularLocation>
        <location evidence="1">Nucleus</location>
    </subcellularLocation>
</comment>
<dbReference type="GO" id="GO:0006297">
    <property type="term" value="P:nucleotide-excision repair, DNA gap filling"/>
    <property type="evidence" value="ECO:0007669"/>
    <property type="project" value="TreeGrafter"/>
</dbReference>
<evidence type="ECO:0000256" key="4">
    <source>
        <dbReference type="ARBA" id="ARBA00023242"/>
    </source>
</evidence>
<feature type="region of interest" description="Disordered" evidence="5">
    <location>
        <begin position="201"/>
        <end position="478"/>
    </location>
</feature>
<dbReference type="GO" id="GO:0006271">
    <property type="term" value="P:DNA strand elongation involved in DNA replication"/>
    <property type="evidence" value="ECO:0007669"/>
    <property type="project" value="TreeGrafter"/>
</dbReference>
<evidence type="ECO:0000256" key="2">
    <source>
        <dbReference type="ARBA" id="ARBA00017589"/>
    </source>
</evidence>
<name>A0A7S2RTZ9_9STRA</name>
<dbReference type="AlphaFoldDB" id="A0A7S2RTZ9"/>